<keyword evidence="3" id="KW-1185">Reference proteome</keyword>
<protein>
    <submittedName>
        <fullName evidence="2">HET-domain-containing protein</fullName>
    </submittedName>
</protein>
<reference evidence="2 3" key="1">
    <citation type="journal article" date="2024" name="IMA Fungus">
        <title>Apiospora arundinis, a panoply of carbohydrate-active enzymes and secondary metabolites.</title>
        <authorList>
            <person name="Sorensen T."/>
            <person name="Petersen C."/>
            <person name="Muurmann A.T."/>
            <person name="Christiansen J.V."/>
            <person name="Brundto M.L."/>
            <person name="Overgaard C.K."/>
            <person name="Boysen A.T."/>
            <person name="Wollenberg R.D."/>
            <person name="Larsen T.O."/>
            <person name="Sorensen J.L."/>
            <person name="Nielsen K.L."/>
            <person name="Sondergaard T.E."/>
        </authorList>
    </citation>
    <scope>NUCLEOTIDE SEQUENCE [LARGE SCALE GENOMIC DNA]</scope>
    <source>
        <strain evidence="2 3">AAU 773</strain>
    </source>
</reference>
<evidence type="ECO:0000313" key="2">
    <source>
        <dbReference type="EMBL" id="KAK8861866.1"/>
    </source>
</evidence>
<dbReference type="Proteomes" id="UP001390339">
    <property type="component" value="Unassembled WGS sequence"/>
</dbReference>
<dbReference type="PANTHER" id="PTHR24148">
    <property type="entry name" value="ANKYRIN REPEAT DOMAIN-CONTAINING PROTEIN 39 HOMOLOG-RELATED"/>
    <property type="match status" value="1"/>
</dbReference>
<dbReference type="PANTHER" id="PTHR24148:SF64">
    <property type="entry name" value="HETEROKARYON INCOMPATIBILITY DOMAIN-CONTAINING PROTEIN"/>
    <property type="match status" value="1"/>
</dbReference>
<dbReference type="InterPro" id="IPR010730">
    <property type="entry name" value="HET"/>
</dbReference>
<feature type="domain" description="Heterokaryon incompatibility" evidence="1">
    <location>
        <begin position="139"/>
        <end position="271"/>
    </location>
</feature>
<dbReference type="InterPro" id="IPR052895">
    <property type="entry name" value="HetReg/Transcr_Mod"/>
</dbReference>
<gene>
    <name evidence="2" type="ORF">PGQ11_008101</name>
</gene>
<dbReference type="Pfam" id="PF06985">
    <property type="entry name" value="HET"/>
    <property type="match status" value="1"/>
</dbReference>
<dbReference type="Pfam" id="PF26639">
    <property type="entry name" value="Het-6_barrel"/>
    <property type="match status" value="1"/>
</dbReference>
<evidence type="ECO:0000313" key="3">
    <source>
        <dbReference type="Proteomes" id="UP001390339"/>
    </source>
</evidence>
<comment type="caution">
    <text evidence="2">The sequence shown here is derived from an EMBL/GenBank/DDBJ whole genome shotgun (WGS) entry which is preliminary data.</text>
</comment>
<proteinExistence type="predicted"/>
<evidence type="ECO:0000259" key="1">
    <source>
        <dbReference type="Pfam" id="PF06985"/>
    </source>
</evidence>
<dbReference type="EMBL" id="JAPCWZ010000005">
    <property type="protein sequence ID" value="KAK8861866.1"/>
    <property type="molecule type" value="Genomic_DNA"/>
</dbReference>
<name>A0ABR2IE03_9PEZI</name>
<organism evidence="2 3">
    <name type="scientific">Apiospora arundinis</name>
    <dbReference type="NCBI Taxonomy" id="335852"/>
    <lineage>
        <taxon>Eukaryota</taxon>
        <taxon>Fungi</taxon>
        <taxon>Dikarya</taxon>
        <taxon>Ascomycota</taxon>
        <taxon>Pezizomycotina</taxon>
        <taxon>Sordariomycetes</taxon>
        <taxon>Xylariomycetidae</taxon>
        <taxon>Amphisphaeriales</taxon>
        <taxon>Apiosporaceae</taxon>
        <taxon>Apiospora</taxon>
    </lineage>
</organism>
<sequence length="712" mass="82313">MPTYHPLNESKREIRLLSIPRPKAPLHEGDLLQCELVQVSLDDLDDQYVKFLGLASPAIRDFRGSRDVRGMLWKWVKFPEQRRQDNLFFNRYHCCFPPVYRGVYREAFDIMLHNWELNAMSSTLLPGRHVDRYRWGDFYALSYEWGDPTRTASILVDGVEVIDYRETLYLWADAICINQQDISERNSQVRLMDEIYTQALKVLTWTGPGSELAPALDLVRQVKEMTVENDMEERGWKAREKLFAKENLPGWSALRDISCRSYWSRLWIIQEQLLASESSILYFGAEYCLISDFFDAIRVWQQYKPFLLKPVEGQELYMPGLSEFVFVHAFYKQDFDRDWSLQLLLCGTMAQQKDKRDKIYGLLSLMDSSVRDVVDIDYSKPYPVVYRDFVHCMIKKTGKLDVIYQLAANYSRNLQVDNDGTKRPYIPSWIPDWSSLDISKGDVGSNLITLRIEGYNAGWSTDHSLQRETDTDCLTCKGFCFDTIDGLGCSRVSESHTDHDVVAAVSSGSDCPMAEDMRQMKDALWECLNIGSMMKLDNDFIDGYPYFPTVLSDNDDGRQYFPGLSAEVLSGMKNRAMPFVEWQRCNQHLNLFGLPLAAFFAQELPVYFTKEHRFRHTTYQKMEIDNNMARVAQWRRIIITARGYVGMAPKGSKQGDSIFLLKGCSVPLVLRPNGDGTYYLVGECYVAGIMRGEAMREFMEDGSIEEMNVVLR</sequence>
<accession>A0ABR2IE03</accession>